<organism evidence="1 2">
    <name type="scientific">Orchesella dallaii</name>
    <dbReference type="NCBI Taxonomy" id="48710"/>
    <lineage>
        <taxon>Eukaryota</taxon>
        <taxon>Metazoa</taxon>
        <taxon>Ecdysozoa</taxon>
        <taxon>Arthropoda</taxon>
        <taxon>Hexapoda</taxon>
        <taxon>Collembola</taxon>
        <taxon>Entomobryomorpha</taxon>
        <taxon>Entomobryoidea</taxon>
        <taxon>Orchesellidae</taxon>
        <taxon>Orchesellinae</taxon>
        <taxon>Orchesella</taxon>
    </lineage>
</organism>
<evidence type="ECO:0000313" key="2">
    <source>
        <dbReference type="Proteomes" id="UP001642540"/>
    </source>
</evidence>
<proteinExistence type="predicted"/>
<protein>
    <submittedName>
        <fullName evidence="1">Uncharacterized protein</fullName>
    </submittedName>
</protein>
<gene>
    <name evidence="1" type="ORF">ODALV1_LOCUS22675</name>
</gene>
<keyword evidence="2" id="KW-1185">Reference proteome</keyword>
<reference evidence="1 2" key="1">
    <citation type="submission" date="2024-08" db="EMBL/GenBank/DDBJ databases">
        <authorList>
            <person name="Cucini C."/>
            <person name="Frati F."/>
        </authorList>
    </citation>
    <scope>NUCLEOTIDE SEQUENCE [LARGE SCALE GENOMIC DNA]</scope>
</reference>
<comment type="caution">
    <text evidence="1">The sequence shown here is derived from an EMBL/GenBank/DDBJ whole genome shotgun (WGS) entry which is preliminary data.</text>
</comment>
<dbReference type="Proteomes" id="UP001642540">
    <property type="component" value="Unassembled WGS sequence"/>
</dbReference>
<name>A0ABP1RIP3_9HEXA</name>
<dbReference type="EMBL" id="CAXLJM020000075">
    <property type="protein sequence ID" value="CAL8128915.1"/>
    <property type="molecule type" value="Genomic_DNA"/>
</dbReference>
<evidence type="ECO:0000313" key="1">
    <source>
        <dbReference type="EMBL" id="CAL8128915.1"/>
    </source>
</evidence>
<accession>A0ABP1RIP3</accession>
<sequence>MIQHFYKVVKLLPQNAEICIRPEVLKTLAPVLTDEELEKICYDAAKDDSEAAKPTFNKRFLKMTSTIDFSTDNPQQSRPKINLLTDDA</sequence>